<sequence>MKLSLLVAVVSSAVLGSRAFCPSGSRQTRLSTSLFEKSTSNIEPTRRDVLAAAMVLGGLSFSPSISQAQDPPKALSEEYRQGTAALADMDDDAPVPREAYKKLESGVILADLRKGNGDVVQESSRVNLQWVLRKSNGYFVDSSERNDAVPFIFTVGDGTAIKGVDEGVIGMRQGGVRRLLIPPSLAYVDGLEDGKPGPLPYGFGPRQQMRRVQNVRKDVPGEYIYLEVQVTRIR</sequence>
<dbReference type="InterPro" id="IPR001179">
    <property type="entry name" value="PPIase_FKBP_dom"/>
</dbReference>
<feature type="chain" id="PRO_5031043975" description="peptidylprolyl isomerase" evidence="6">
    <location>
        <begin position="20"/>
        <end position="234"/>
    </location>
</feature>
<evidence type="ECO:0000313" key="8">
    <source>
        <dbReference type="EMBL" id="CAD8944550.1"/>
    </source>
</evidence>
<feature type="signal peptide" evidence="6">
    <location>
        <begin position="1"/>
        <end position="19"/>
    </location>
</feature>
<name>A0A7S1DBV5_CYCTE</name>
<dbReference type="PANTHER" id="PTHR43811:SF26">
    <property type="entry name" value="PEPTIDYL-PROLYL CIS-TRANS ISOMERASE FKBP16-1, CHLOROPLASTIC"/>
    <property type="match status" value="1"/>
</dbReference>
<keyword evidence="4 5" id="KW-0413">Isomerase</keyword>
<evidence type="ECO:0000256" key="5">
    <source>
        <dbReference type="PROSITE-ProRule" id="PRU00277"/>
    </source>
</evidence>
<comment type="catalytic activity">
    <reaction evidence="1 5">
        <text>[protein]-peptidylproline (omega=180) = [protein]-peptidylproline (omega=0)</text>
        <dbReference type="Rhea" id="RHEA:16237"/>
        <dbReference type="Rhea" id="RHEA-COMP:10747"/>
        <dbReference type="Rhea" id="RHEA-COMP:10748"/>
        <dbReference type="ChEBI" id="CHEBI:83833"/>
        <dbReference type="ChEBI" id="CHEBI:83834"/>
        <dbReference type="EC" id="5.2.1.8"/>
    </reaction>
</comment>
<gene>
    <name evidence="8" type="ORF">CTEN0397_LOCUS15742</name>
</gene>
<evidence type="ECO:0000256" key="2">
    <source>
        <dbReference type="ARBA" id="ARBA00013194"/>
    </source>
</evidence>
<evidence type="ECO:0000256" key="4">
    <source>
        <dbReference type="ARBA" id="ARBA00023235"/>
    </source>
</evidence>
<protein>
    <recommendedName>
        <fullName evidence="2 5">peptidylprolyl isomerase</fullName>
        <ecNumber evidence="2 5">5.2.1.8</ecNumber>
    </recommendedName>
</protein>
<dbReference type="Pfam" id="PF00254">
    <property type="entry name" value="FKBP_C"/>
    <property type="match status" value="1"/>
</dbReference>
<dbReference type="EMBL" id="HBFW01024524">
    <property type="protein sequence ID" value="CAD8944550.1"/>
    <property type="molecule type" value="Transcribed_RNA"/>
</dbReference>
<evidence type="ECO:0000256" key="6">
    <source>
        <dbReference type="SAM" id="SignalP"/>
    </source>
</evidence>
<dbReference type="AlphaFoldDB" id="A0A7S1DBV5"/>
<dbReference type="InterPro" id="IPR046357">
    <property type="entry name" value="PPIase_dom_sf"/>
</dbReference>
<feature type="domain" description="PPIase FKBP-type" evidence="7">
    <location>
        <begin position="123"/>
        <end position="187"/>
    </location>
</feature>
<dbReference type="EC" id="5.2.1.8" evidence="2 5"/>
<proteinExistence type="predicted"/>
<organism evidence="8">
    <name type="scientific">Cyclophora tenuis</name>
    <name type="common">Marine diatom</name>
    <dbReference type="NCBI Taxonomy" id="216820"/>
    <lineage>
        <taxon>Eukaryota</taxon>
        <taxon>Sar</taxon>
        <taxon>Stramenopiles</taxon>
        <taxon>Ochrophyta</taxon>
        <taxon>Bacillariophyta</taxon>
        <taxon>Fragilariophyceae</taxon>
        <taxon>Fragilariophycidae</taxon>
        <taxon>Cyclophorales</taxon>
        <taxon>Cyclophoraceae</taxon>
        <taxon>Cyclophora</taxon>
    </lineage>
</organism>
<accession>A0A7S1DBV5</accession>
<evidence type="ECO:0000256" key="3">
    <source>
        <dbReference type="ARBA" id="ARBA00023110"/>
    </source>
</evidence>
<keyword evidence="6" id="KW-0732">Signal</keyword>
<evidence type="ECO:0000259" key="7">
    <source>
        <dbReference type="PROSITE" id="PS50059"/>
    </source>
</evidence>
<dbReference type="PANTHER" id="PTHR43811">
    <property type="entry name" value="FKBP-TYPE PEPTIDYL-PROLYL CIS-TRANS ISOMERASE FKPA"/>
    <property type="match status" value="1"/>
</dbReference>
<keyword evidence="3 5" id="KW-0697">Rotamase</keyword>
<dbReference type="GO" id="GO:0003755">
    <property type="term" value="F:peptidyl-prolyl cis-trans isomerase activity"/>
    <property type="evidence" value="ECO:0007669"/>
    <property type="project" value="UniProtKB-KW"/>
</dbReference>
<dbReference type="SUPFAM" id="SSF54534">
    <property type="entry name" value="FKBP-like"/>
    <property type="match status" value="1"/>
</dbReference>
<dbReference type="Gene3D" id="3.10.50.40">
    <property type="match status" value="1"/>
</dbReference>
<dbReference type="PROSITE" id="PS50059">
    <property type="entry name" value="FKBP_PPIASE"/>
    <property type="match status" value="1"/>
</dbReference>
<evidence type="ECO:0000256" key="1">
    <source>
        <dbReference type="ARBA" id="ARBA00000971"/>
    </source>
</evidence>
<reference evidence="8" key="1">
    <citation type="submission" date="2021-01" db="EMBL/GenBank/DDBJ databases">
        <authorList>
            <person name="Corre E."/>
            <person name="Pelletier E."/>
            <person name="Niang G."/>
            <person name="Scheremetjew M."/>
            <person name="Finn R."/>
            <person name="Kale V."/>
            <person name="Holt S."/>
            <person name="Cochrane G."/>
            <person name="Meng A."/>
            <person name="Brown T."/>
            <person name="Cohen L."/>
        </authorList>
    </citation>
    <scope>NUCLEOTIDE SEQUENCE</scope>
    <source>
        <strain evidence="8">ECT3854</strain>
    </source>
</reference>